<comment type="caution">
    <text evidence="2">The sequence shown here is derived from an EMBL/GenBank/DDBJ whole genome shotgun (WGS) entry which is preliminary data.</text>
</comment>
<protein>
    <submittedName>
        <fullName evidence="2">Uncharacterized protein</fullName>
    </submittedName>
</protein>
<organism evidence="2 3">
    <name type="scientific">Vibrio aquaticus</name>
    <dbReference type="NCBI Taxonomy" id="2496559"/>
    <lineage>
        <taxon>Bacteria</taxon>
        <taxon>Pseudomonadati</taxon>
        <taxon>Pseudomonadota</taxon>
        <taxon>Gammaproteobacteria</taxon>
        <taxon>Vibrionales</taxon>
        <taxon>Vibrionaceae</taxon>
        <taxon>Vibrio</taxon>
    </lineage>
</organism>
<dbReference type="AlphaFoldDB" id="A0A432CZW4"/>
<gene>
    <name evidence="2" type="ORF">EJ063_08735</name>
</gene>
<feature type="transmembrane region" description="Helical" evidence="1">
    <location>
        <begin position="12"/>
        <end position="30"/>
    </location>
</feature>
<keyword evidence="1" id="KW-1133">Transmembrane helix</keyword>
<dbReference type="Proteomes" id="UP000268973">
    <property type="component" value="Unassembled WGS sequence"/>
</dbReference>
<evidence type="ECO:0000256" key="1">
    <source>
        <dbReference type="SAM" id="Phobius"/>
    </source>
</evidence>
<dbReference type="OrthoDB" id="5917376at2"/>
<keyword evidence="3" id="KW-1185">Reference proteome</keyword>
<name>A0A432CZW4_9VIBR</name>
<dbReference type="RefSeq" id="WP_126573885.1">
    <property type="nucleotide sequence ID" value="NZ_RXZH01000002.1"/>
</dbReference>
<evidence type="ECO:0000313" key="3">
    <source>
        <dbReference type="Proteomes" id="UP000268973"/>
    </source>
</evidence>
<keyword evidence="1" id="KW-0472">Membrane</keyword>
<sequence>MAAEKLTRGRFVQIIIMLTLLITVFIWRTVTFTETTIIECNLKPNCTFSVKNEAFSAEIVEGNVLVKKPSKKWVLTPQNSDINITENDSNWVISPGENNEFEITISDLEQANLAGVKFRI</sequence>
<evidence type="ECO:0000313" key="2">
    <source>
        <dbReference type="EMBL" id="RTZ16864.1"/>
    </source>
</evidence>
<reference evidence="2 3" key="1">
    <citation type="submission" date="2018-12" db="EMBL/GenBank/DDBJ databases">
        <title>Vibrio sp. isolated from China Sea.</title>
        <authorList>
            <person name="Li Y."/>
        </authorList>
    </citation>
    <scope>NUCLEOTIDE SEQUENCE [LARGE SCALE GENOMIC DNA]</scope>
    <source>
        <strain evidence="2 3">BEI207</strain>
    </source>
</reference>
<proteinExistence type="predicted"/>
<keyword evidence="1" id="KW-0812">Transmembrane</keyword>
<accession>A0A432CZW4</accession>
<dbReference type="EMBL" id="RXZH01000002">
    <property type="protein sequence ID" value="RTZ16864.1"/>
    <property type="molecule type" value="Genomic_DNA"/>
</dbReference>